<dbReference type="EMBL" id="GBXM01004786">
    <property type="protein sequence ID" value="JAI03792.1"/>
    <property type="molecule type" value="Transcribed_RNA"/>
</dbReference>
<protein>
    <submittedName>
        <fullName evidence="1">Uncharacterized protein</fullName>
    </submittedName>
</protein>
<reference evidence="1" key="2">
    <citation type="journal article" date="2015" name="Fish Shellfish Immunol.">
        <title>Early steps in the European eel (Anguilla anguilla)-Vibrio vulnificus interaction in the gills: Role of the RtxA13 toxin.</title>
        <authorList>
            <person name="Callol A."/>
            <person name="Pajuelo D."/>
            <person name="Ebbesson L."/>
            <person name="Teles M."/>
            <person name="MacKenzie S."/>
            <person name="Amaro C."/>
        </authorList>
    </citation>
    <scope>NUCLEOTIDE SEQUENCE</scope>
</reference>
<name>A0A0E9XN20_ANGAN</name>
<reference evidence="1" key="1">
    <citation type="submission" date="2014-11" db="EMBL/GenBank/DDBJ databases">
        <authorList>
            <person name="Amaro Gonzalez C."/>
        </authorList>
    </citation>
    <scope>NUCLEOTIDE SEQUENCE</scope>
</reference>
<sequence length="16" mass="1700">MVASGFTACLHSLYAE</sequence>
<dbReference type="AlphaFoldDB" id="A0A0E9XN20"/>
<organism evidence="1">
    <name type="scientific">Anguilla anguilla</name>
    <name type="common">European freshwater eel</name>
    <name type="synonym">Muraena anguilla</name>
    <dbReference type="NCBI Taxonomy" id="7936"/>
    <lineage>
        <taxon>Eukaryota</taxon>
        <taxon>Metazoa</taxon>
        <taxon>Chordata</taxon>
        <taxon>Craniata</taxon>
        <taxon>Vertebrata</taxon>
        <taxon>Euteleostomi</taxon>
        <taxon>Actinopterygii</taxon>
        <taxon>Neopterygii</taxon>
        <taxon>Teleostei</taxon>
        <taxon>Anguilliformes</taxon>
        <taxon>Anguillidae</taxon>
        <taxon>Anguilla</taxon>
    </lineage>
</organism>
<evidence type="ECO:0000313" key="1">
    <source>
        <dbReference type="EMBL" id="JAI03792.1"/>
    </source>
</evidence>
<proteinExistence type="predicted"/>
<accession>A0A0E9XN20</accession>